<name>A0ACC3N8S9_9PEZI</name>
<accession>A0ACC3N8S9</accession>
<sequence length="196" mass="22376">MSLGFSISDFITVGELAHRLWKDVYMVARKAPAEVRELTKELNALDGAIKLLTDEAQNSESVLVTSGQGRVDMINQMMSATKETLIKLEVYAKKHGLLAQPSPQRSKIQRGMDRVKYAKDAGSIQDLRAKISYHCNILQLLLTSIGNSSLERLRADNEIISRDQTLVMEVLRSWRFYDAWNNNNLLRDQTWPRLLR</sequence>
<reference evidence="1" key="1">
    <citation type="submission" date="2023-07" db="EMBL/GenBank/DDBJ databases">
        <title>Black Yeasts Isolated from many extreme environments.</title>
        <authorList>
            <person name="Coleine C."/>
            <person name="Stajich J.E."/>
            <person name="Selbmann L."/>
        </authorList>
    </citation>
    <scope>NUCLEOTIDE SEQUENCE</scope>
    <source>
        <strain evidence="1">CCFEE 5714</strain>
    </source>
</reference>
<gene>
    <name evidence="1" type="ORF">LTR37_009243</name>
</gene>
<proteinExistence type="predicted"/>
<evidence type="ECO:0000313" key="2">
    <source>
        <dbReference type="Proteomes" id="UP001281147"/>
    </source>
</evidence>
<protein>
    <submittedName>
        <fullName evidence="1">Uncharacterized protein</fullName>
    </submittedName>
</protein>
<evidence type="ECO:0000313" key="1">
    <source>
        <dbReference type="EMBL" id="KAK3712152.1"/>
    </source>
</evidence>
<comment type="caution">
    <text evidence="1">The sequence shown here is derived from an EMBL/GenBank/DDBJ whole genome shotgun (WGS) entry which is preliminary data.</text>
</comment>
<dbReference type="EMBL" id="JAUTXU010000071">
    <property type="protein sequence ID" value="KAK3712152.1"/>
    <property type="molecule type" value="Genomic_DNA"/>
</dbReference>
<dbReference type="Proteomes" id="UP001281147">
    <property type="component" value="Unassembled WGS sequence"/>
</dbReference>
<organism evidence="1 2">
    <name type="scientific">Vermiconidia calcicola</name>
    <dbReference type="NCBI Taxonomy" id="1690605"/>
    <lineage>
        <taxon>Eukaryota</taxon>
        <taxon>Fungi</taxon>
        <taxon>Dikarya</taxon>
        <taxon>Ascomycota</taxon>
        <taxon>Pezizomycotina</taxon>
        <taxon>Dothideomycetes</taxon>
        <taxon>Dothideomycetidae</taxon>
        <taxon>Mycosphaerellales</taxon>
        <taxon>Extremaceae</taxon>
        <taxon>Vermiconidia</taxon>
    </lineage>
</organism>
<keyword evidence="2" id="KW-1185">Reference proteome</keyword>